<feature type="compositionally biased region" description="Low complexity" evidence="2">
    <location>
        <begin position="234"/>
        <end position="252"/>
    </location>
</feature>
<keyword evidence="1" id="KW-0175">Coiled coil</keyword>
<protein>
    <recommendedName>
        <fullName evidence="4">Synaptobrevin, longin-like domain protein</fullName>
    </recommendedName>
</protein>
<comment type="caution">
    <text evidence="3">The sequence shown here is derived from an EMBL/GenBank/DDBJ whole genome shotgun (WGS) entry which is preliminary data.</text>
</comment>
<feature type="coiled-coil region" evidence="1">
    <location>
        <begin position="262"/>
        <end position="303"/>
    </location>
</feature>
<sequence length="348" mass="39183">MAPLTFADTHNMIAFLTKSDTSEGFDQIVYFLNAHTIQYALMVNPPIYVSCIKQFWASVLIKKSNDTVKLQALIDRKKIFVELARMGYEKPSTKLTFYKAFFSAQWKFLIHTIFQCMIAKKTAWNEFSSFMASAIICLTTIMINAQVDDLSSHNTKYTSSALTQKVFANMRRIGKGFSGVETPLFDNMLVQQQVQDDVGVEVDEDDNEVPTAPSPPKPATTSPPQQETIPSPTQAQYAQPSSPHQQQPSQTADILESSMTLLNTLMETRATLTQKVANLEQDKIAQALEITKLKQRVKKLEKKRGFKSRMHPNRGEITELDADEDVTLVDVNAEIEIDTNIQGRMVES</sequence>
<accession>A0A699HSG9</accession>
<organism evidence="3">
    <name type="scientific">Tanacetum cinerariifolium</name>
    <name type="common">Dalmatian daisy</name>
    <name type="synonym">Chrysanthemum cinerariifolium</name>
    <dbReference type="NCBI Taxonomy" id="118510"/>
    <lineage>
        <taxon>Eukaryota</taxon>
        <taxon>Viridiplantae</taxon>
        <taxon>Streptophyta</taxon>
        <taxon>Embryophyta</taxon>
        <taxon>Tracheophyta</taxon>
        <taxon>Spermatophyta</taxon>
        <taxon>Magnoliopsida</taxon>
        <taxon>eudicotyledons</taxon>
        <taxon>Gunneridae</taxon>
        <taxon>Pentapetalae</taxon>
        <taxon>asterids</taxon>
        <taxon>campanulids</taxon>
        <taxon>Asterales</taxon>
        <taxon>Asteraceae</taxon>
        <taxon>Asteroideae</taxon>
        <taxon>Anthemideae</taxon>
        <taxon>Anthemidinae</taxon>
        <taxon>Tanacetum</taxon>
    </lineage>
</organism>
<evidence type="ECO:0000313" key="3">
    <source>
        <dbReference type="EMBL" id="GEY66375.1"/>
    </source>
</evidence>
<evidence type="ECO:0008006" key="4">
    <source>
        <dbReference type="Google" id="ProtNLM"/>
    </source>
</evidence>
<evidence type="ECO:0000256" key="2">
    <source>
        <dbReference type="SAM" id="MobiDB-lite"/>
    </source>
</evidence>
<gene>
    <name evidence="3" type="ORF">Tci_438349</name>
</gene>
<proteinExistence type="predicted"/>
<dbReference type="EMBL" id="BKCJ010198162">
    <property type="protein sequence ID" value="GEY66375.1"/>
    <property type="molecule type" value="Genomic_DNA"/>
</dbReference>
<name>A0A699HSG9_TANCI</name>
<feature type="region of interest" description="Disordered" evidence="2">
    <location>
        <begin position="202"/>
        <end position="252"/>
    </location>
</feature>
<evidence type="ECO:0000256" key="1">
    <source>
        <dbReference type="SAM" id="Coils"/>
    </source>
</evidence>
<dbReference type="AlphaFoldDB" id="A0A699HSG9"/>
<reference evidence="3" key="1">
    <citation type="journal article" date="2019" name="Sci. Rep.">
        <title>Draft genome of Tanacetum cinerariifolium, the natural source of mosquito coil.</title>
        <authorList>
            <person name="Yamashiro T."/>
            <person name="Shiraishi A."/>
            <person name="Satake H."/>
            <person name="Nakayama K."/>
        </authorList>
    </citation>
    <scope>NUCLEOTIDE SEQUENCE</scope>
</reference>